<evidence type="ECO:0000256" key="2">
    <source>
        <dbReference type="SAM" id="Phobius"/>
    </source>
</evidence>
<evidence type="ECO:0000313" key="4">
    <source>
        <dbReference type="Proteomes" id="UP000236726"/>
    </source>
</evidence>
<protein>
    <submittedName>
        <fullName evidence="3">Flagellar motility protein MotE, a chaperone for MotC folding</fullName>
    </submittedName>
</protein>
<feature type="coiled-coil region" evidence="1">
    <location>
        <begin position="94"/>
        <end position="126"/>
    </location>
</feature>
<sequence>MAKKKSKDEIEDELQNEDEEKEGGILAKLGSIFIALIVIAIWLAIFALLIKMNVGGIGSMLRPYLKNVPVINMILPEGSDEEIAKETGSSYKTLAEALDRINELEAQIEEYENNGQTEKISELEAEVARLKVFEENAEYYQQLKDKFDTEVVYTDNAPDIENYKSWYESIDADNAAKIYEQVIKDLAYSEAVKEWASTFGSMEAANAAAILEEMTGDTDLVADILLNLDTDVRAAIMAEMDTVFAAKLTKVMYP</sequence>
<evidence type="ECO:0000256" key="1">
    <source>
        <dbReference type="SAM" id="Coils"/>
    </source>
</evidence>
<proteinExistence type="predicted"/>
<dbReference type="Proteomes" id="UP000236726">
    <property type="component" value="Unassembled WGS sequence"/>
</dbReference>
<name>A0A1H5USN8_9FIRM</name>
<keyword evidence="2" id="KW-0472">Membrane</keyword>
<keyword evidence="3" id="KW-0282">Flagellum</keyword>
<dbReference type="AlphaFoldDB" id="A0A1H5USN8"/>
<keyword evidence="1" id="KW-0175">Coiled coil</keyword>
<dbReference type="EMBL" id="FNUL01000008">
    <property type="protein sequence ID" value="SEF77438.1"/>
    <property type="molecule type" value="Genomic_DNA"/>
</dbReference>
<keyword evidence="2" id="KW-1133">Transmembrane helix</keyword>
<keyword evidence="2" id="KW-0812">Transmembrane</keyword>
<feature type="transmembrane region" description="Helical" evidence="2">
    <location>
        <begin position="25"/>
        <end position="50"/>
    </location>
</feature>
<dbReference type="STRING" id="1410661.GCA_000702205_01613"/>
<accession>A0A1H5USN8</accession>
<organism evidence="3 4">
    <name type="scientific">Lachnospira multipara</name>
    <dbReference type="NCBI Taxonomy" id="28051"/>
    <lineage>
        <taxon>Bacteria</taxon>
        <taxon>Bacillati</taxon>
        <taxon>Bacillota</taxon>
        <taxon>Clostridia</taxon>
        <taxon>Lachnospirales</taxon>
        <taxon>Lachnospiraceae</taxon>
        <taxon>Lachnospira</taxon>
    </lineage>
</organism>
<reference evidence="3 4" key="1">
    <citation type="submission" date="2016-10" db="EMBL/GenBank/DDBJ databases">
        <authorList>
            <person name="de Groot N.N."/>
        </authorList>
    </citation>
    <scope>NUCLEOTIDE SEQUENCE [LARGE SCALE GENOMIC DNA]</scope>
    <source>
        <strain evidence="3 4">D15d</strain>
    </source>
</reference>
<keyword evidence="3" id="KW-0966">Cell projection</keyword>
<dbReference type="RefSeq" id="WP_103952809.1">
    <property type="nucleotide sequence ID" value="NZ_FNUL01000008.1"/>
</dbReference>
<gene>
    <name evidence="3" type="ORF">SAMN05216537_10846</name>
</gene>
<keyword evidence="3" id="KW-0969">Cilium</keyword>
<evidence type="ECO:0000313" key="3">
    <source>
        <dbReference type="EMBL" id="SEF77438.1"/>
    </source>
</evidence>
<dbReference type="SUPFAM" id="SSF158791">
    <property type="entry name" value="MgtE N-terminal domain-like"/>
    <property type="match status" value="1"/>
</dbReference>
<keyword evidence="4" id="KW-1185">Reference proteome</keyword>